<evidence type="ECO:0000256" key="1">
    <source>
        <dbReference type="SAM" id="MobiDB-lite"/>
    </source>
</evidence>
<feature type="chain" id="PRO_5035741224" description="Plant thionin family protein" evidence="2">
    <location>
        <begin position="26"/>
        <end position="83"/>
    </location>
</feature>
<feature type="signal peptide" evidence="2">
    <location>
        <begin position="1"/>
        <end position="25"/>
    </location>
</feature>
<evidence type="ECO:0000313" key="3">
    <source>
        <dbReference type="EMBL" id="KAG7535271.1"/>
    </source>
</evidence>
<comment type="caution">
    <text evidence="3">The sequence shown here is derived from an EMBL/GenBank/DDBJ whole genome shotgun (WGS) entry which is preliminary data.</text>
</comment>
<evidence type="ECO:0008006" key="5">
    <source>
        <dbReference type="Google" id="ProtNLM"/>
    </source>
</evidence>
<evidence type="ECO:0000256" key="2">
    <source>
        <dbReference type="SAM" id="SignalP"/>
    </source>
</evidence>
<protein>
    <recommendedName>
        <fullName evidence="5">Plant thionin family protein</fullName>
    </recommendedName>
</protein>
<dbReference type="EMBL" id="JAEFBK010000013">
    <property type="protein sequence ID" value="KAG7535271.1"/>
    <property type="molecule type" value="Genomic_DNA"/>
</dbReference>
<keyword evidence="2" id="KW-0732">Signal</keyword>
<proteinExistence type="predicted"/>
<name>A0A8T1XW28_9BRAS</name>
<evidence type="ECO:0000313" key="4">
    <source>
        <dbReference type="Proteomes" id="UP000694240"/>
    </source>
</evidence>
<accession>A0A8T1XW28</accession>
<sequence length="83" mass="9332">MEKKWSVVMIMLVLVVMAAINGGEAVDHLCTFKCEITCRDPEFITPCFKQCMAECQHHPPSTSTLHSISQSQMKTKAMEETRG</sequence>
<dbReference type="AlphaFoldDB" id="A0A8T1XW28"/>
<organism evidence="3 4">
    <name type="scientific">Arabidopsis thaliana x Arabidopsis arenosa</name>
    <dbReference type="NCBI Taxonomy" id="1240361"/>
    <lineage>
        <taxon>Eukaryota</taxon>
        <taxon>Viridiplantae</taxon>
        <taxon>Streptophyta</taxon>
        <taxon>Embryophyta</taxon>
        <taxon>Tracheophyta</taxon>
        <taxon>Spermatophyta</taxon>
        <taxon>Magnoliopsida</taxon>
        <taxon>eudicotyledons</taxon>
        <taxon>Gunneridae</taxon>
        <taxon>Pentapetalae</taxon>
        <taxon>rosids</taxon>
        <taxon>malvids</taxon>
        <taxon>Brassicales</taxon>
        <taxon>Brassicaceae</taxon>
        <taxon>Camelineae</taxon>
        <taxon>Arabidopsis</taxon>
    </lineage>
</organism>
<feature type="region of interest" description="Disordered" evidence="1">
    <location>
        <begin position="59"/>
        <end position="83"/>
    </location>
</feature>
<gene>
    <name evidence="3" type="ORF">ISN45_Aa08g027270</name>
</gene>
<feature type="compositionally biased region" description="Polar residues" evidence="1">
    <location>
        <begin position="59"/>
        <end position="74"/>
    </location>
</feature>
<dbReference type="Proteomes" id="UP000694240">
    <property type="component" value="Chromosome 13"/>
</dbReference>
<keyword evidence="4" id="KW-1185">Reference proteome</keyword>
<reference evidence="3 4" key="1">
    <citation type="submission" date="2020-12" db="EMBL/GenBank/DDBJ databases">
        <title>Concerted genomic and epigenomic changes stabilize Arabidopsis allopolyploids.</title>
        <authorList>
            <person name="Chen Z."/>
        </authorList>
    </citation>
    <scope>NUCLEOTIDE SEQUENCE [LARGE SCALE GENOMIC DNA]</scope>
    <source>
        <strain evidence="3">Allo738</strain>
        <tissue evidence="3">Leaf</tissue>
    </source>
</reference>